<reference evidence="1" key="1">
    <citation type="journal article" date="2020" name="Mitochondrial DNA Part B Resour">
        <title>Complete mitogenome of the entomopathogenic fungus Tolypocladium cylindrosporum.</title>
        <authorList>
            <person name="Zhang S."/>
            <person name="Zhang Y.-J."/>
        </authorList>
    </citation>
    <scope>NUCLEOTIDE SEQUENCE</scope>
    <source>
        <strain evidence="1">ARSEF963</strain>
    </source>
</reference>
<dbReference type="GeneID" id="54111106"/>
<accession>A0A6G7P065</accession>
<keyword evidence="1" id="KW-0496">Mitochondrion</keyword>
<protein>
    <submittedName>
        <fullName evidence="1">Uncharacterized protein</fullName>
    </submittedName>
</protein>
<evidence type="ECO:0000313" key="1">
    <source>
        <dbReference type="EMBL" id="QIJ60559.1"/>
    </source>
</evidence>
<proteinExistence type="predicted"/>
<gene>
    <name evidence="1" type="primary">orf142</name>
</gene>
<geneLocation type="mitochondrion" evidence="1"/>
<organism evidence="1">
    <name type="scientific">Tolypocladium cylindrosporum</name>
    <dbReference type="NCBI Taxonomy" id="38005"/>
    <lineage>
        <taxon>Eukaryota</taxon>
        <taxon>Fungi</taxon>
        <taxon>Dikarya</taxon>
        <taxon>Ascomycota</taxon>
        <taxon>Pezizomycotina</taxon>
        <taxon>Sordariomycetes</taxon>
        <taxon>Hypocreomycetidae</taxon>
        <taxon>Hypocreales</taxon>
        <taxon>Ophiocordycipitaceae</taxon>
        <taxon>Tolypocladium</taxon>
    </lineage>
</organism>
<name>A0A6G7P065_9HYPO</name>
<dbReference type="EMBL" id="MN842262">
    <property type="protein sequence ID" value="QIJ60559.1"/>
    <property type="molecule type" value="Genomic_DNA"/>
</dbReference>
<dbReference type="RefSeq" id="YP_009750554.1">
    <property type="nucleotide sequence ID" value="NC_046839.1"/>
</dbReference>
<sequence length="142" mass="16880">MSNLLDIMNLETWYIFSIIMDDSIECMVYEPKPNSNIKYIEMGYKFFIQNVLENSTKSFWKYNKNTLYILKDGNYSDLKEIFTVIQDSKVSIVRGSSQKAHMVSPIDFRLSCYLMILCNMDYKKFKAENSFKTISKDRYLPY</sequence>
<dbReference type="AlphaFoldDB" id="A0A6G7P065"/>